<sequence length="145" mass="15709">MKLIPTITLAAMTTLFSLHAVAGDKDWEKIADKKVSFQAETDTVKPLSPFADSHFSQLKIKCTQGTVNLKKIKVHMSDGNTKEFDSLGTLTKGMSSRSLNLPDKDGAKLQKLELTYESMGSAALNVAGVTKHAEVEILAKKSGDK</sequence>
<feature type="signal peptide" evidence="1">
    <location>
        <begin position="1"/>
        <end position="22"/>
    </location>
</feature>
<dbReference type="Proteomes" id="UP001201549">
    <property type="component" value="Unassembled WGS sequence"/>
</dbReference>
<name>A0ABT2FMI6_9GAMM</name>
<evidence type="ECO:0000256" key="1">
    <source>
        <dbReference type="SAM" id="SignalP"/>
    </source>
</evidence>
<evidence type="ECO:0008006" key="4">
    <source>
        <dbReference type="Google" id="ProtNLM"/>
    </source>
</evidence>
<reference evidence="2 3" key="1">
    <citation type="submission" date="2022-02" db="EMBL/GenBank/DDBJ databases">
        <authorList>
            <person name="Zhuang L."/>
        </authorList>
    </citation>
    <scope>NUCLEOTIDE SEQUENCE [LARGE SCALE GENOMIC DNA]</scope>
    <source>
        <strain evidence="2 3">C32</strain>
    </source>
</reference>
<proteinExistence type="predicted"/>
<accession>A0ABT2FMI6</accession>
<dbReference type="EMBL" id="JAKOGG010000010">
    <property type="protein sequence ID" value="MCS4557549.1"/>
    <property type="molecule type" value="Genomic_DNA"/>
</dbReference>
<gene>
    <name evidence="2" type="ORF">L9G74_13945</name>
</gene>
<reference evidence="3" key="2">
    <citation type="submission" date="2023-07" db="EMBL/GenBank/DDBJ databases">
        <title>Shewanella mangrovi sp. nov., an acetaldehyde- degrading bacterium isolated from mangrove sediment.</title>
        <authorList>
            <person name="Liu Y."/>
        </authorList>
    </citation>
    <scope>NUCLEOTIDE SEQUENCE [LARGE SCALE GENOMIC DNA]</scope>
    <source>
        <strain evidence="3">C32</strain>
    </source>
</reference>
<evidence type="ECO:0000313" key="3">
    <source>
        <dbReference type="Proteomes" id="UP001201549"/>
    </source>
</evidence>
<protein>
    <recommendedName>
        <fullName evidence="4">DUF2541 domain-containing protein</fullName>
    </recommendedName>
</protein>
<evidence type="ECO:0000313" key="2">
    <source>
        <dbReference type="EMBL" id="MCS4557549.1"/>
    </source>
</evidence>
<dbReference type="RefSeq" id="WP_238897025.1">
    <property type="nucleotide sequence ID" value="NZ_JAKOGG010000010.1"/>
</dbReference>
<organism evidence="2 3">
    <name type="scientific">Shewanella electrica</name>
    <dbReference type="NCBI Taxonomy" id="515560"/>
    <lineage>
        <taxon>Bacteria</taxon>
        <taxon>Pseudomonadati</taxon>
        <taxon>Pseudomonadota</taxon>
        <taxon>Gammaproteobacteria</taxon>
        <taxon>Alteromonadales</taxon>
        <taxon>Shewanellaceae</taxon>
        <taxon>Shewanella</taxon>
    </lineage>
</organism>
<comment type="caution">
    <text evidence="2">The sequence shown here is derived from an EMBL/GenBank/DDBJ whole genome shotgun (WGS) entry which is preliminary data.</text>
</comment>
<feature type="chain" id="PRO_5046506674" description="DUF2541 domain-containing protein" evidence="1">
    <location>
        <begin position="23"/>
        <end position="145"/>
    </location>
</feature>
<keyword evidence="1" id="KW-0732">Signal</keyword>
<keyword evidence="3" id="KW-1185">Reference proteome</keyword>